<evidence type="ECO:0000313" key="13">
    <source>
        <dbReference type="EMBL" id="UOQ68322.1"/>
    </source>
</evidence>
<dbReference type="InterPro" id="IPR003594">
    <property type="entry name" value="HATPase_dom"/>
</dbReference>
<keyword evidence="10" id="KW-1133">Transmembrane helix</keyword>
<feature type="signal peptide" evidence="11">
    <location>
        <begin position="1"/>
        <end position="18"/>
    </location>
</feature>
<dbReference type="SUPFAM" id="SSF48452">
    <property type="entry name" value="TPR-like"/>
    <property type="match status" value="2"/>
</dbReference>
<evidence type="ECO:0000256" key="2">
    <source>
        <dbReference type="ARBA" id="ARBA00012438"/>
    </source>
</evidence>
<dbReference type="Proteomes" id="UP000830401">
    <property type="component" value="Chromosome"/>
</dbReference>
<feature type="coiled-coil region" evidence="9">
    <location>
        <begin position="510"/>
        <end position="537"/>
    </location>
</feature>
<keyword evidence="10" id="KW-0812">Transmembrane</keyword>
<keyword evidence="5" id="KW-0547">Nucleotide-binding</keyword>
<keyword evidence="11" id="KW-0732">Signal</keyword>
<keyword evidence="6" id="KW-0418">Kinase</keyword>
<evidence type="ECO:0000256" key="5">
    <source>
        <dbReference type="ARBA" id="ARBA00022741"/>
    </source>
</evidence>
<feature type="chain" id="PRO_5047547761" description="histidine kinase" evidence="11">
    <location>
        <begin position="19"/>
        <end position="747"/>
    </location>
</feature>
<dbReference type="Pfam" id="PF02518">
    <property type="entry name" value="HATPase_c"/>
    <property type="match status" value="1"/>
</dbReference>
<dbReference type="EMBL" id="CP095061">
    <property type="protein sequence ID" value="UOQ68322.1"/>
    <property type="molecule type" value="Genomic_DNA"/>
</dbReference>
<keyword evidence="4" id="KW-0808">Transferase</keyword>
<dbReference type="PANTHER" id="PTHR41523:SF8">
    <property type="entry name" value="ETHYLENE RESPONSE SENSOR PROTEIN"/>
    <property type="match status" value="1"/>
</dbReference>
<feature type="domain" description="Histidine kinase/HSP90-like ATPase" evidence="12">
    <location>
        <begin position="639"/>
        <end position="735"/>
    </location>
</feature>
<dbReference type="EC" id="2.7.13.3" evidence="2"/>
<evidence type="ECO:0000313" key="14">
    <source>
        <dbReference type="Proteomes" id="UP000830401"/>
    </source>
</evidence>
<dbReference type="SUPFAM" id="SSF55874">
    <property type="entry name" value="ATPase domain of HSP90 chaperone/DNA topoisomerase II/histidine kinase"/>
    <property type="match status" value="1"/>
</dbReference>
<keyword evidence="8" id="KW-0802">TPR repeat</keyword>
<dbReference type="RefSeq" id="WP_245125294.1">
    <property type="nucleotide sequence ID" value="NZ_CP095061.1"/>
</dbReference>
<dbReference type="Gene3D" id="3.30.565.10">
    <property type="entry name" value="Histidine kinase-like ATPase, C-terminal domain"/>
    <property type="match status" value="1"/>
</dbReference>
<gene>
    <name evidence="13" type="ORF">MUN86_10980</name>
</gene>
<dbReference type="Pfam" id="PF13424">
    <property type="entry name" value="TPR_12"/>
    <property type="match status" value="1"/>
</dbReference>
<dbReference type="PROSITE" id="PS50005">
    <property type="entry name" value="TPR"/>
    <property type="match status" value="1"/>
</dbReference>
<sequence length="747" mass="84764">MKRLLLLLLCGFWFTSQAEPLYPLLDSAAVARLYTQLRQSQPDTNRVQLLLQLGTDVLDRSEELDVDFKPAWSFYRQAQALSATLHYQTGLISCLYMRGRLQSIASADTSGLSSIRRGIKLSQQQHRSRLEALGWFHLGNSYPRVAYYLPLSIACFQRAGNLYRQLGRRGETAYMLKQVADMHLLQGNSVQALKELEQVVPLYKAAGYRKLHYSYDLLLAANRQLGNYKEALRYGLATIETAQATHDTISIEGFYSRVAALYNELEEPDKALHYYQKALRNNQLTHSSEVATAGDIANVLVKQGKPQQALNFYLRTTKGKTGLEQRAHAQRLATLYVALKQYPQAEQQYAKVLALSKSKPTSDMSRMYLNQTLGQFYLLTKQHSKARWYFQQALQESEHSGFLVGTSRLHLLLFRVDSAQGNFPAAIAHYQRYKLLTDSVFNEKKNKQLASLEIQYDTRKKEQNIALLTKQTQVQQARLRQREFQRNALLVGAVLLTLVLGLGYNRYRLKQRSNQLLEEKQAEINQQNQALQHLLKEKDWMLKEIHHRVKNNLEMINSLLETQSDYLRDPAAVAALREGQNRVHAMALIHQKLYQANNLTLVDMQGYIRQIAEHLLDSFDCQETVQVQLAVDPVELEVTLVTPLGLIINEALTNALKYAFPNQQPGTVAVALAALGQGRFRLTIEDDGVGFPAGYDLEHGSTMGLTIMHGLSEQLDGTLRITQTRGVRIRLDFEAITSPTPAKPVTV</sequence>
<keyword evidence="7" id="KW-0067">ATP-binding</keyword>
<evidence type="ECO:0000256" key="11">
    <source>
        <dbReference type="SAM" id="SignalP"/>
    </source>
</evidence>
<evidence type="ECO:0000256" key="7">
    <source>
        <dbReference type="ARBA" id="ARBA00022840"/>
    </source>
</evidence>
<feature type="repeat" description="TPR" evidence="8">
    <location>
        <begin position="252"/>
        <end position="285"/>
    </location>
</feature>
<keyword evidence="10" id="KW-0472">Membrane</keyword>
<evidence type="ECO:0000256" key="1">
    <source>
        <dbReference type="ARBA" id="ARBA00000085"/>
    </source>
</evidence>
<organism evidence="13 14">
    <name type="scientific">Hymenobacter volaticus</name>
    <dbReference type="NCBI Taxonomy" id="2932254"/>
    <lineage>
        <taxon>Bacteria</taxon>
        <taxon>Pseudomonadati</taxon>
        <taxon>Bacteroidota</taxon>
        <taxon>Cytophagia</taxon>
        <taxon>Cytophagales</taxon>
        <taxon>Hymenobacteraceae</taxon>
        <taxon>Hymenobacter</taxon>
    </lineage>
</organism>
<dbReference type="SMART" id="SM00028">
    <property type="entry name" value="TPR"/>
    <property type="match status" value="4"/>
</dbReference>
<keyword evidence="3" id="KW-0597">Phosphoprotein</keyword>
<proteinExistence type="predicted"/>
<evidence type="ECO:0000256" key="10">
    <source>
        <dbReference type="SAM" id="Phobius"/>
    </source>
</evidence>
<protein>
    <recommendedName>
        <fullName evidence="2">histidine kinase</fullName>
        <ecNumber evidence="2">2.7.13.3</ecNumber>
    </recommendedName>
</protein>
<evidence type="ECO:0000256" key="9">
    <source>
        <dbReference type="SAM" id="Coils"/>
    </source>
</evidence>
<evidence type="ECO:0000256" key="4">
    <source>
        <dbReference type="ARBA" id="ARBA00022679"/>
    </source>
</evidence>
<feature type="transmembrane region" description="Helical" evidence="10">
    <location>
        <begin position="488"/>
        <end position="507"/>
    </location>
</feature>
<dbReference type="PANTHER" id="PTHR41523">
    <property type="entry name" value="TWO-COMPONENT SYSTEM SENSOR PROTEIN"/>
    <property type="match status" value="1"/>
</dbReference>
<dbReference type="InterPro" id="IPR019734">
    <property type="entry name" value="TPR_rpt"/>
</dbReference>
<comment type="catalytic activity">
    <reaction evidence="1">
        <text>ATP + protein L-histidine = ADP + protein N-phospho-L-histidine.</text>
        <dbReference type="EC" id="2.7.13.3"/>
    </reaction>
</comment>
<name>A0ABY4GBP7_9BACT</name>
<evidence type="ECO:0000259" key="12">
    <source>
        <dbReference type="SMART" id="SM00387"/>
    </source>
</evidence>
<keyword evidence="14" id="KW-1185">Reference proteome</keyword>
<accession>A0ABY4GBP7</accession>
<dbReference type="InterPro" id="IPR036890">
    <property type="entry name" value="HATPase_C_sf"/>
</dbReference>
<evidence type="ECO:0000256" key="8">
    <source>
        <dbReference type="PROSITE-ProRule" id="PRU00339"/>
    </source>
</evidence>
<reference evidence="13" key="1">
    <citation type="submission" date="2022-04" db="EMBL/GenBank/DDBJ databases">
        <title>Hymenobacter sp. isolated from the air.</title>
        <authorList>
            <person name="Won M."/>
            <person name="Lee C.-M."/>
            <person name="Woen H.-Y."/>
            <person name="Kwon S.-W."/>
        </authorList>
    </citation>
    <scope>NUCLEOTIDE SEQUENCE</scope>
    <source>
        <strain evidence="13">5420S-77</strain>
    </source>
</reference>
<dbReference type="SMART" id="SM00387">
    <property type="entry name" value="HATPase_c"/>
    <property type="match status" value="1"/>
</dbReference>
<dbReference type="InterPro" id="IPR011990">
    <property type="entry name" value="TPR-like_helical_dom_sf"/>
</dbReference>
<dbReference type="Pfam" id="PF07568">
    <property type="entry name" value="HisKA_2"/>
    <property type="match status" value="1"/>
</dbReference>
<evidence type="ECO:0000256" key="3">
    <source>
        <dbReference type="ARBA" id="ARBA00022553"/>
    </source>
</evidence>
<dbReference type="Gene3D" id="1.25.40.10">
    <property type="entry name" value="Tetratricopeptide repeat domain"/>
    <property type="match status" value="2"/>
</dbReference>
<evidence type="ECO:0000256" key="6">
    <source>
        <dbReference type="ARBA" id="ARBA00022777"/>
    </source>
</evidence>
<dbReference type="InterPro" id="IPR011495">
    <property type="entry name" value="Sig_transdc_His_kin_sub2_dim/P"/>
</dbReference>
<keyword evidence="9" id="KW-0175">Coiled coil</keyword>
<dbReference type="Gene3D" id="3.30.450.20">
    <property type="entry name" value="PAS domain"/>
    <property type="match status" value="1"/>
</dbReference>